<dbReference type="RefSeq" id="WP_284137566.1">
    <property type="nucleotide sequence ID" value="NZ_JASJUT010000005.1"/>
</dbReference>
<evidence type="ECO:0000313" key="3">
    <source>
        <dbReference type="Proteomes" id="UP001231915"/>
    </source>
</evidence>
<proteinExistence type="predicted"/>
<dbReference type="SUPFAM" id="SSF53335">
    <property type="entry name" value="S-adenosyl-L-methionine-dependent methyltransferases"/>
    <property type="match status" value="1"/>
</dbReference>
<dbReference type="InterPro" id="IPR025714">
    <property type="entry name" value="Methyltranfer_dom"/>
</dbReference>
<gene>
    <name evidence="2" type="ORF">QNM18_13830</name>
</gene>
<dbReference type="GO" id="GO:0008168">
    <property type="term" value="F:methyltransferase activity"/>
    <property type="evidence" value="ECO:0007669"/>
    <property type="project" value="UniProtKB-KW"/>
</dbReference>
<accession>A0ABT7EM77</accession>
<keyword evidence="2" id="KW-0489">Methyltransferase</keyword>
<dbReference type="Gene3D" id="3.40.50.150">
    <property type="entry name" value="Vaccinia Virus protein VP39"/>
    <property type="match status" value="1"/>
</dbReference>
<dbReference type="EMBL" id="JASJUT010000005">
    <property type="protein sequence ID" value="MDK2596136.1"/>
    <property type="molecule type" value="Genomic_DNA"/>
</dbReference>
<organism evidence="2 3">
    <name type="scientific">Pseudoalteromonas obscura</name>
    <dbReference type="NCBI Taxonomy" id="3048491"/>
    <lineage>
        <taxon>Bacteria</taxon>
        <taxon>Pseudomonadati</taxon>
        <taxon>Pseudomonadota</taxon>
        <taxon>Gammaproteobacteria</taxon>
        <taxon>Alteromonadales</taxon>
        <taxon>Pseudoalteromonadaceae</taxon>
        <taxon>Pseudoalteromonas</taxon>
    </lineage>
</organism>
<name>A0ABT7EM77_9GAMM</name>
<sequence>MWISKEQFIGNVQTLLSAKKSTVAKAEIKAMVDYLGKVTGVFSSTDMNTSEKAQTASGVAISPVQAAKCFEETVRTQVFCQGVAQAIQDKMTHNLSPVRVLYAGTGPYATLLLPLLAASDNLPLEITLIDIHEENINAVNKLINHFGLEHYNISVIQEDATLWQKPPSQSDFDIVISETMTALLKREPQVYIFKHLVRYLKPCGVMIPEEVSLKAWLAKVEGERQSTQLLGEFFRLDKQTSHALSQGDLGYFKSNLMIPNGDWSGYTVKLTTDITVYCNLTLTEGDCSLNIAFNFSPYDVVLEQNHPIRFEYVAPQSPDFSILFPKAQWQVSSYTLPDSSELGKLGLVHLKRTFQRAYMIKRGERFTIAPHEWHAELGLYEMLGLSCAQVSSKMYELESFAEFEAWVEAQVGKLSETQTQSINTTFHANLVMSERD</sequence>
<evidence type="ECO:0000313" key="2">
    <source>
        <dbReference type="EMBL" id="MDK2596136.1"/>
    </source>
</evidence>
<dbReference type="Pfam" id="PF13847">
    <property type="entry name" value="Methyltransf_31"/>
    <property type="match status" value="1"/>
</dbReference>
<dbReference type="GO" id="GO:0032259">
    <property type="term" value="P:methylation"/>
    <property type="evidence" value="ECO:0007669"/>
    <property type="project" value="UniProtKB-KW"/>
</dbReference>
<reference evidence="2 3" key="1">
    <citation type="submission" date="2023-05" db="EMBL/GenBank/DDBJ databases">
        <title>Pseudoalteromonas ardens sp. nov., Pseudoalteromonas obscura sp. nov., and Pseudoalteromonas umbrosa sp. nov., isolated from the coral Montipora capitata.</title>
        <authorList>
            <person name="Thomas E.M."/>
            <person name="Smith E.M."/>
            <person name="Papke E."/>
            <person name="Shlafstein M.D."/>
            <person name="Oline D.K."/>
            <person name="Videau P."/>
            <person name="Saw J.H."/>
            <person name="Strangman W.K."/>
            <person name="Ushijima B."/>
        </authorList>
    </citation>
    <scope>NUCLEOTIDE SEQUENCE [LARGE SCALE GENOMIC DNA]</scope>
    <source>
        <strain evidence="2 3">P94</strain>
    </source>
</reference>
<dbReference type="InterPro" id="IPR029063">
    <property type="entry name" value="SAM-dependent_MTases_sf"/>
</dbReference>
<protein>
    <submittedName>
        <fullName evidence="2">Methyltransferase domain-containing protein</fullName>
    </submittedName>
</protein>
<keyword evidence="2" id="KW-0808">Transferase</keyword>
<feature type="domain" description="Methyltransferase" evidence="1">
    <location>
        <begin position="116"/>
        <end position="221"/>
    </location>
</feature>
<evidence type="ECO:0000259" key="1">
    <source>
        <dbReference type="Pfam" id="PF13847"/>
    </source>
</evidence>
<comment type="caution">
    <text evidence="2">The sequence shown here is derived from an EMBL/GenBank/DDBJ whole genome shotgun (WGS) entry which is preliminary data.</text>
</comment>
<keyword evidence="3" id="KW-1185">Reference proteome</keyword>
<dbReference type="Proteomes" id="UP001231915">
    <property type="component" value="Unassembled WGS sequence"/>
</dbReference>